<evidence type="ECO:0000313" key="4">
    <source>
        <dbReference type="Proteomes" id="UP000001197"/>
    </source>
</evidence>
<reference evidence="2 4" key="1">
    <citation type="journal article" date="2008" name="Genome Biol.">
        <title>The genome sequence of the model ascomycete fungus Podospora anserina.</title>
        <authorList>
            <person name="Espagne E."/>
            <person name="Lespinet O."/>
            <person name="Malagnac F."/>
            <person name="Da Silva C."/>
            <person name="Jaillon O."/>
            <person name="Porcel B.M."/>
            <person name="Couloux A."/>
            <person name="Aury J.-M."/>
            <person name="Segurens B."/>
            <person name="Poulain J."/>
            <person name="Anthouard V."/>
            <person name="Grossetete S."/>
            <person name="Khalili H."/>
            <person name="Coppin E."/>
            <person name="Dequard-Chablat M."/>
            <person name="Picard M."/>
            <person name="Contamine V."/>
            <person name="Arnaise S."/>
            <person name="Bourdais A."/>
            <person name="Berteaux-Lecellier V."/>
            <person name="Gautheret D."/>
            <person name="de Vries R.P."/>
            <person name="Battaglia E."/>
            <person name="Coutinho P.M."/>
            <person name="Danchin E.G.J."/>
            <person name="Henrissat B."/>
            <person name="El Khoury R."/>
            <person name="Sainsard-Chanet A."/>
            <person name="Boivin A."/>
            <person name="Pinan-Lucarre B."/>
            <person name="Sellem C.H."/>
            <person name="Debuchy R."/>
            <person name="Wincker P."/>
            <person name="Weissenbach J."/>
            <person name="Silar P."/>
        </authorList>
    </citation>
    <scope>NUCLEOTIDE SEQUENCE [LARGE SCALE GENOMIC DNA]</scope>
    <source>
        <strain evidence="4">S / ATCC MYA-4624 / DSM 980 / FGSC 10383</strain>
        <strain evidence="2">S mat+</strain>
    </source>
</reference>
<dbReference type="PANTHER" id="PTHR24148">
    <property type="entry name" value="ANKYRIN REPEAT DOMAIN-CONTAINING PROTEIN 39 HOMOLOG-RELATED"/>
    <property type="match status" value="1"/>
</dbReference>
<dbReference type="PANTHER" id="PTHR24148:SF64">
    <property type="entry name" value="HETEROKARYON INCOMPATIBILITY DOMAIN-CONTAINING PROTEIN"/>
    <property type="match status" value="1"/>
</dbReference>
<dbReference type="InterPro" id="IPR052895">
    <property type="entry name" value="HetReg/Transcr_Mod"/>
</dbReference>
<reference evidence="4" key="3">
    <citation type="journal article" date="2014" name="Genetics">
        <title>Maintaining two mating types: Structure of the mating type locus and its role in heterokaryosis in Podospora anserina.</title>
        <authorList>
            <person name="Grognet P."/>
            <person name="Bidard F."/>
            <person name="Kuchly C."/>
            <person name="Tong L.C.H."/>
            <person name="Coppin E."/>
            <person name="Benkhali J.A."/>
            <person name="Couloux A."/>
            <person name="Wincker P."/>
            <person name="Debuchy R."/>
            <person name="Silar P."/>
        </authorList>
    </citation>
    <scope>GENOME REANNOTATION</scope>
    <source>
        <strain evidence="4">S / ATCC MYA-4624 / DSM 980 / FGSC 10383</strain>
    </source>
</reference>
<dbReference type="InterPro" id="IPR010730">
    <property type="entry name" value="HET"/>
</dbReference>
<reference evidence="3" key="4">
    <citation type="submission" date="2015-04" db="EMBL/GenBank/DDBJ databases">
        <title>Maintaining two mating types: Structure of the mating type locus and its role in heterokaryosis in Podospora anserina.</title>
        <authorList>
            <person name="Grognet P."/>
            <person name="Bidard F."/>
            <person name="Kuchly C."/>
            <person name="Chan Ho Tong L."/>
            <person name="Coppin E."/>
            <person name="Ait Benkhali J."/>
            <person name="Couloux A."/>
            <person name="Wincker P."/>
            <person name="Debuchy R."/>
            <person name="Silar P."/>
        </authorList>
    </citation>
    <scope>NUCLEOTIDE SEQUENCE</scope>
</reference>
<dbReference type="GeneID" id="6196790"/>
<organism evidence="2">
    <name type="scientific">Podospora anserina (strain S / ATCC MYA-4624 / DSM 980 / FGSC 10383)</name>
    <name type="common">Pleurage anserina</name>
    <dbReference type="NCBI Taxonomy" id="515849"/>
    <lineage>
        <taxon>Eukaryota</taxon>
        <taxon>Fungi</taxon>
        <taxon>Dikarya</taxon>
        <taxon>Ascomycota</taxon>
        <taxon>Pezizomycotina</taxon>
        <taxon>Sordariomycetes</taxon>
        <taxon>Sordariomycetidae</taxon>
        <taxon>Sordariales</taxon>
        <taxon>Podosporaceae</taxon>
        <taxon>Podospora</taxon>
        <taxon>Podospora anserina</taxon>
    </lineage>
</organism>
<sequence>MSTKNASFPYPPIETEKDALRILTIEPGDFPDLLVCTLDPFFFSQKPKYVALSYTWGSSYKDNAKLPLSRLTATALSPSQDVLPLPASPFRPGSNTPLTTLLLRQRTMSSLSPPSTQPTTAPSPPITVNNHPFHISHNLHLALLHLRSSTHPIRIWADAICINQSDTAERNRQVSLMSSIYTRAGYAVVWLGTKNHTVNHPAPFSSSGGPAVYRSMSLEWKAGQTQHLAAGLVLQPTGQPPRIKIWYSPRPPQATLMRLAESTYWTRLWVVQEVCLPRSLLVVYGSDIWAYEEFQGWVQVGNGNTGDGMGGQLQRPPPPQHTESQLVATIMAPMRRLLETREKRHTSMMALESLVERFAGNECSVVS</sequence>
<accession>B2AAY1</accession>
<name>B2AAY1_PODAN</name>
<reference evidence="2" key="2">
    <citation type="submission" date="2008-07" db="EMBL/GenBank/DDBJ databases">
        <authorList>
            <person name="Genoscope - CEA"/>
        </authorList>
    </citation>
    <scope>NUCLEOTIDE SEQUENCE</scope>
    <source>
        <strain evidence="2">S mat+</strain>
    </source>
</reference>
<dbReference type="VEuPathDB" id="FungiDB:PODANS_1_5550"/>
<dbReference type="OrthoDB" id="4584557at2759"/>
<evidence type="ECO:0000259" key="1">
    <source>
        <dbReference type="Pfam" id="PF06985"/>
    </source>
</evidence>
<dbReference type="Pfam" id="PF06985">
    <property type="entry name" value="HET"/>
    <property type="match status" value="1"/>
</dbReference>
<evidence type="ECO:0000313" key="3">
    <source>
        <dbReference type="EMBL" id="CDP22883.1"/>
    </source>
</evidence>
<protein>
    <submittedName>
        <fullName evidence="2">Podospora anserina S mat+ genomic DNA chromosome 1, supercontig 1</fullName>
    </submittedName>
</protein>
<keyword evidence="4" id="KW-1185">Reference proteome</keyword>
<gene>
    <name evidence="2" type="ORF">PODANS_1_5550</name>
</gene>
<dbReference type="eggNOG" id="ENOG502RW03">
    <property type="taxonomic scope" value="Eukaryota"/>
</dbReference>
<evidence type="ECO:0000313" key="2">
    <source>
        <dbReference type="EMBL" id="CAP60243.1"/>
    </source>
</evidence>
<dbReference type="RefSeq" id="XP_001912761.1">
    <property type="nucleotide sequence ID" value="XM_001912726.1"/>
</dbReference>
<dbReference type="KEGG" id="pan:PODANSg09810"/>
<dbReference type="Proteomes" id="UP000001197">
    <property type="component" value="Chromosome 1"/>
</dbReference>
<dbReference type="HOGENOM" id="CLU_754637_0_0_1"/>
<dbReference type="EMBL" id="FO904936">
    <property type="protein sequence ID" value="CDP22883.1"/>
    <property type="molecule type" value="Genomic_DNA"/>
</dbReference>
<dbReference type="AlphaFoldDB" id="B2AAY1"/>
<proteinExistence type="predicted"/>
<dbReference type="EMBL" id="CU633438">
    <property type="protein sequence ID" value="CAP60243.1"/>
    <property type="molecule type" value="Genomic_DNA"/>
</dbReference>
<dbReference type="STRING" id="515849.B2AAY1"/>
<feature type="domain" description="Heterokaryon incompatibility" evidence="1">
    <location>
        <begin position="119"/>
        <end position="273"/>
    </location>
</feature>